<feature type="domain" description="Glabrous enhancer-binding protein-like DBD" evidence="3">
    <location>
        <begin position="48"/>
        <end position="143"/>
    </location>
</feature>
<dbReference type="AlphaFoldDB" id="A0A1E5VIY7"/>
<sequence length="260" mass="27432">MSSPPQSPHAAYLVLPAADAAGEKAPRPAPQPRAAAGGGGKRPAVGVVRVWSEADEVRILEGLAAHAAAHGAPPGRSQLHAALEGRGLDKAEFTVTEIYEKVRRLRTKYGNLRAAGGPPAPAAGGADDGDEVRKYELSAAIWGDQPLNVAKKQGSTSARVVPPPEAGGGGTSTRVRRGFQELQGLFPCLAVEVERITSENDKTVGPVLKRAFGLISDQEAGVLDAKVKKQRVKEVQARMNQTTLRDEVLKMLIKSMECGK</sequence>
<keyword evidence="5" id="KW-1185">Reference proteome</keyword>
<dbReference type="PANTHER" id="PTHR31662">
    <property type="entry name" value="BNAANNG10740D PROTEIN-RELATED"/>
    <property type="match status" value="1"/>
</dbReference>
<proteinExistence type="inferred from homology"/>
<protein>
    <recommendedName>
        <fullName evidence="3">Glabrous enhancer-binding protein-like DBD domain-containing protein</fullName>
    </recommendedName>
</protein>
<gene>
    <name evidence="4" type="ORF">BAE44_0013895</name>
</gene>
<comment type="caution">
    <text evidence="4">The sequence shown here is derived from an EMBL/GenBank/DDBJ whole genome shotgun (WGS) entry which is preliminary data.</text>
</comment>
<dbReference type="Pfam" id="PF04504">
    <property type="entry name" value="GeBP-like_DBD"/>
    <property type="match status" value="1"/>
</dbReference>
<comment type="similarity">
    <text evidence="1">Belongs to the GeBP family.</text>
</comment>
<dbReference type="GO" id="GO:0006355">
    <property type="term" value="P:regulation of DNA-templated transcription"/>
    <property type="evidence" value="ECO:0007669"/>
    <property type="project" value="InterPro"/>
</dbReference>
<accession>A0A1E5VIY7</accession>
<dbReference type="OrthoDB" id="661680at2759"/>
<name>A0A1E5VIY7_9POAL</name>
<dbReference type="InterPro" id="IPR053932">
    <property type="entry name" value="GeBP-like_DBD"/>
</dbReference>
<organism evidence="4 5">
    <name type="scientific">Dichanthelium oligosanthes</name>
    <dbReference type="NCBI Taxonomy" id="888268"/>
    <lineage>
        <taxon>Eukaryota</taxon>
        <taxon>Viridiplantae</taxon>
        <taxon>Streptophyta</taxon>
        <taxon>Embryophyta</taxon>
        <taxon>Tracheophyta</taxon>
        <taxon>Spermatophyta</taxon>
        <taxon>Magnoliopsida</taxon>
        <taxon>Liliopsida</taxon>
        <taxon>Poales</taxon>
        <taxon>Poaceae</taxon>
        <taxon>PACMAD clade</taxon>
        <taxon>Panicoideae</taxon>
        <taxon>Panicodae</taxon>
        <taxon>Paniceae</taxon>
        <taxon>Dichantheliinae</taxon>
        <taxon>Dichanthelium</taxon>
    </lineage>
</organism>
<evidence type="ECO:0000256" key="2">
    <source>
        <dbReference type="SAM" id="MobiDB-lite"/>
    </source>
</evidence>
<dbReference type="PANTHER" id="PTHR31662:SF9">
    <property type="entry name" value="OS09G0126600 PROTEIN"/>
    <property type="match status" value="1"/>
</dbReference>
<evidence type="ECO:0000313" key="5">
    <source>
        <dbReference type="Proteomes" id="UP000095767"/>
    </source>
</evidence>
<evidence type="ECO:0000313" key="4">
    <source>
        <dbReference type="EMBL" id="OEL25088.1"/>
    </source>
</evidence>
<dbReference type="EMBL" id="LWDX02038193">
    <property type="protein sequence ID" value="OEL25088.1"/>
    <property type="molecule type" value="Genomic_DNA"/>
</dbReference>
<dbReference type="GO" id="GO:0005634">
    <property type="term" value="C:nucleus"/>
    <property type="evidence" value="ECO:0007669"/>
    <property type="project" value="TreeGrafter"/>
</dbReference>
<evidence type="ECO:0000256" key="1">
    <source>
        <dbReference type="ARBA" id="ARBA00010820"/>
    </source>
</evidence>
<dbReference type="InterPro" id="IPR007592">
    <property type="entry name" value="GEBP"/>
</dbReference>
<feature type="compositionally biased region" description="Low complexity" evidence="2">
    <location>
        <begin position="10"/>
        <end position="20"/>
    </location>
</feature>
<reference evidence="4 5" key="1">
    <citation type="submission" date="2016-09" db="EMBL/GenBank/DDBJ databases">
        <title>The draft genome of Dichanthelium oligosanthes: A C3 panicoid grass species.</title>
        <authorList>
            <person name="Studer A.J."/>
            <person name="Schnable J.C."/>
            <person name="Brutnell T.P."/>
        </authorList>
    </citation>
    <scope>NUCLEOTIDE SEQUENCE [LARGE SCALE GENOMIC DNA]</scope>
    <source>
        <strain evidence="5">cv. Kellogg 1175</strain>
        <tissue evidence="4">Leaf</tissue>
    </source>
</reference>
<dbReference type="Proteomes" id="UP000095767">
    <property type="component" value="Unassembled WGS sequence"/>
</dbReference>
<feature type="region of interest" description="Disordered" evidence="2">
    <location>
        <begin position="1"/>
        <end position="42"/>
    </location>
</feature>
<evidence type="ECO:0000259" key="3">
    <source>
        <dbReference type="Pfam" id="PF04504"/>
    </source>
</evidence>
<feature type="region of interest" description="Disordered" evidence="2">
    <location>
        <begin position="153"/>
        <end position="172"/>
    </location>
</feature>